<name>A0ABQ1SCL7_9FLAO</name>
<sequence>MKYFKYVSFVAIASFLFASCSSDDDNINPQEPLPTGDYVDGFFIVNEGPFGGSGSLSFVKNDFSEVTQNVFSVENPNADIGSFVQSVFFDEERMFIISNGSNLINVVNRFTLEFIEVIDAGFEVPRYGVVLDNKAYVTNLAGFDSTIDDFIVVVNLETYEVESNIAVNNIADKIEAYNGKLVVQNSAFSDGNSVSLINPATAAIEQVVQVGDGLNSMVLANNQLFTLSGNQLSKVDLGSFNVTETITIPEEAEGVNNLRIDQNQVYYTLGNSVYSNSVNELDFTEEQMFSYETNSESGVFYGFAVKDNQIYISDAGDFASNGNIHVYSETGEILLETEVGLGPNGFYFN</sequence>
<dbReference type="RefSeq" id="WP_188457636.1">
    <property type="nucleotide sequence ID" value="NZ_BMGM01000002.1"/>
</dbReference>
<keyword evidence="3" id="KW-1185">Reference proteome</keyword>
<dbReference type="InterPro" id="IPR051200">
    <property type="entry name" value="Host-pathogen_enzymatic-act"/>
</dbReference>
<dbReference type="Pfam" id="PF16819">
    <property type="entry name" value="DUF5074"/>
    <property type="match status" value="1"/>
</dbReference>
<dbReference type="PANTHER" id="PTHR47197:SF3">
    <property type="entry name" value="DIHYDRO-HEME D1 DEHYDROGENASE"/>
    <property type="match status" value="1"/>
</dbReference>
<feature type="chain" id="PRO_5047478288" description="40-residue YVTN family beta-propeller repeat-containing protein" evidence="1">
    <location>
        <begin position="24"/>
        <end position="349"/>
    </location>
</feature>
<comment type="caution">
    <text evidence="2">The sequence shown here is derived from an EMBL/GenBank/DDBJ whole genome shotgun (WGS) entry which is preliminary data.</text>
</comment>
<organism evidence="2 3">
    <name type="scientific">Psychroflexus planctonicus</name>
    <dbReference type="NCBI Taxonomy" id="1526575"/>
    <lineage>
        <taxon>Bacteria</taxon>
        <taxon>Pseudomonadati</taxon>
        <taxon>Bacteroidota</taxon>
        <taxon>Flavobacteriia</taxon>
        <taxon>Flavobacteriales</taxon>
        <taxon>Flavobacteriaceae</taxon>
        <taxon>Psychroflexus</taxon>
    </lineage>
</organism>
<dbReference type="Gene3D" id="2.130.10.10">
    <property type="entry name" value="YVTN repeat-like/Quinoprotein amine dehydrogenase"/>
    <property type="match status" value="1"/>
</dbReference>
<feature type="signal peptide" evidence="1">
    <location>
        <begin position="1"/>
        <end position="23"/>
    </location>
</feature>
<keyword evidence="1" id="KW-0732">Signal</keyword>
<proteinExistence type="predicted"/>
<reference evidence="3" key="1">
    <citation type="journal article" date="2019" name="Int. J. Syst. Evol. Microbiol.">
        <title>The Global Catalogue of Microorganisms (GCM) 10K type strain sequencing project: providing services to taxonomists for standard genome sequencing and annotation.</title>
        <authorList>
            <consortium name="The Broad Institute Genomics Platform"/>
            <consortium name="The Broad Institute Genome Sequencing Center for Infectious Disease"/>
            <person name="Wu L."/>
            <person name="Ma J."/>
        </authorList>
    </citation>
    <scope>NUCLEOTIDE SEQUENCE [LARGE SCALE GENOMIC DNA]</scope>
    <source>
        <strain evidence="3">CGMCC 1.12931</strain>
    </source>
</reference>
<dbReference type="SUPFAM" id="SSF51004">
    <property type="entry name" value="C-terminal (heme d1) domain of cytochrome cd1-nitrite reductase"/>
    <property type="match status" value="1"/>
</dbReference>
<evidence type="ECO:0000313" key="3">
    <source>
        <dbReference type="Proteomes" id="UP000599179"/>
    </source>
</evidence>
<dbReference type="InterPro" id="IPR031815">
    <property type="entry name" value="DUF5074"/>
</dbReference>
<dbReference type="PROSITE" id="PS51257">
    <property type="entry name" value="PROKAR_LIPOPROTEIN"/>
    <property type="match status" value="1"/>
</dbReference>
<evidence type="ECO:0000256" key="1">
    <source>
        <dbReference type="SAM" id="SignalP"/>
    </source>
</evidence>
<dbReference type="InterPro" id="IPR011048">
    <property type="entry name" value="Haem_d1_sf"/>
</dbReference>
<accession>A0ABQ1SCL7</accession>
<protein>
    <recommendedName>
        <fullName evidence="4">40-residue YVTN family beta-propeller repeat-containing protein</fullName>
    </recommendedName>
</protein>
<dbReference type="PANTHER" id="PTHR47197">
    <property type="entry name" value="PROTEIN NIRF"/>
    <property type="match status" value="1"/>
</dbReference>
<dbReference type="InterPro" id="IPR015943">
    <property type="entry name" value="WD40/YVTN_repeat-like_dom_sf"/>
</dbReference>
<gene>
    <name evidence="2" type="ORF">GCM10010832_06290</name>
</gene>
<dbReference type="Proteomes" id="UP000599179">
    <property type="component" value="Unassembled WGS sequence"/>
</dbReference>
<evidence type="ECO:0000313" key="2">
    <source>
        <dbReference type="EMBL" id="GGE28359.1"/>
    </source>
</evidence>
<dbReference type="EMBL" id="BMGM01000002">
    <property type="protein sequence ID" value="GGE28359.1"/>
    <property type="molecule type" value="Genomic_DNA"/>
</dbReference>
<evidence type="ECO:0008006" key="4">
    <source>
        <dbReference type="Google" id="ProtNLM"/>
    </source>
</evidence>